<gene>
    <name evidence="1" type="ORF">PL2TA16_00079</name>
</gene>
<evidence type="ECO:0000313" key="2">
    <source>
        <dbReference type="Proteomes" id="UP000017820"/>
    </source>
</evidence>
<comment type="caution">
    <text evidence="1">The sequence shown here is derived from an EMBL/GenBank/DDBJ whole genome shotgun (WGS) entry which is preliminary data.</text>
</comment>
<proteinExistence type="predicted"/>
<name>V4HLE8_PSEL2</name>
<sequence length="41" mass="4433">MFIDAVLLIEVTASAAVKLAHFTLRKVNELAALTAINTLHL</sequence>
<dbReference type="EMBL" id="AUSV01000098">
    <property type="protein sequence ID" value="ESP91660.1"/>
    <property type="molecule type" value="Genomic_DNA"/>
</dbReference>
<dbReference type="Proteomes" id="UP000017820">
    <property type="component" value="Unassembled WGS sequence"/>
</dbReference>
<feature type="non-terminal residue" evidence="1">
    <location>
        <position position="41"/>
    </location>
</feature>
<dbReference type="AlphaFoldDB" id="V4HLE8"/>
<protein>
    <submittedName>
        <fullName evidence="1">Uncharacterized protein</fullName>
    </submittedName>
</protein>
<reference evidence="1 2" key="1">
    <citation type="submission" date="2013-07" db="EMBL/GenBank/DDBJ databases">
        <title>Draft genome sequence of Pseudoalteromonas luteoviolacea 2ta16.</title>
        <authorList>
            <person name="Allen E.E."/>
            <person name="Azam F."/>
            <person name="Podell S."/>
        </authorList>
    </citation>
    <scope>NUCLEOTIDE SEQUENCE [LARGE SCALE GENOMIC DNA]</scope>
    <source>
        <strain evidence="1 2">2ta16</strain>
    </source>
</reference>
<organism evidence="1 2">
    <name type="scientific">Pseudoalteromonas luteoviolacea (strain 2ta16)</name>
    <dbReference type="NCBI Taxonomy" id="1353533"/>
    <lineage>
        <taxon>Bacteria</taxon>
        <taxon>Pseudomonadati</taxon>
        <taxon>Pseudomonadota</taxon>
        <taxon>Gammaproteobacteria</taxon>
        <taxon>Alteromonadales</taxon>
        <taxon>Pseudoalteromonadaceae</taxon>
        <taxon>Pseudoalteromonas</taxon>
    </lineage>
</organism>
<evidence type="ECO:0000313" key="1">
    <source>
        <dbReference type="EMBL" id="ESP91660.1"/>
    </source>
</evidence>
<accession>V4HLE8</accession>